<dbReference type="Pfam" id="PF02230">
    <property type="entry name" value="Abhydrolase_2"/>
    <property type="match status" value="1"/>
</dbReference>
<proteinExistence type="predicted"/>
<dbReference type="OrthoDB" id="437457at2759"/>
<evidence type="ECO:0000313" key="4">
    <source>
        <dbReference type="Proteomes" id="UP000683000"/>
    </source>
</evidence>
<feature type="compositionally biased region" description="Polar residues" evidence="1">
    <location>
        <begin position="1"/>
        <end position="20"/>
    </location>
</feature>
<feature type="compositionally biased region" description="Polar residues" evidence="1">
    <location>
        <begin position="71"/>
        <end position="87"/>
    </location>
</feature>
<feature type="region of interest" description="Disordered" evidence="1">
    <location>
        <begin position="1"/>
        <end position="23"/>
    </location>
</feature>
<feature type="region of interest" description="Disordered" evidence="1">
    <location>
        <begin position="71"/>
        <end position="95"/>
    </location>
</feature>
<dbReference type="Proteomes" id="UP000683000">
    <property type="component" value="Unassembled WGS sequence"/>
</dbReference>
<dbReference type="SUPFAM" id="SSF53474">
    <property type="entry name" value="alpha/beta-Hydrolases"/>
    <property type="match status" value="1"/>
</dbReference>
<dbReference type="AlphaFoldDB" id="A0A8I2YZZ5"/>
<name>A0A8I2YZZ5_9AGAM</name>
<keyword evidence="4" id="KW-1185">Reference proteome</keyword>
<evidence type="ECO:0000259" key="2">
    <source>
        <dbReference type="Pfam" id="PF02230"/>
    </source>
</evidence>
<dbReference type="Gene3D" id="3.40.50.1820">
    <property type="entry name" value="alpha/beta hydrolase"/>
    <property type="match status" value="1"/>
</dbReference>
<sequence>MSDSDIVQFHASSSPVTPRTKSAPKSLKIPLVLSYTSSDDGTDENLLILLHGLGQGHPCTVCKARSFAPSPANSQSLHSVPLNSNRARSSRPTRHAKTTVHRIPYLYEQAFQWYTSFDPLGDTIERPNPTPALEVIAKVLDHLIAECAWPPNRIHLFGFGQGGSVAAESTLAWWKKELARTKTTSDAELLSVPSPCHLGSVVSISGPLLSYPTLVAPCPTPLLLFSRGFVAKDVSTAFSKGFTQIRQVIKPGGQGEESMPRSRDEWEPVMQFWSEMLGRRMGDGLYEVMAGTAV</sequence>
<dbReference type="EMBL" id="JAGFBS010000003">
    <property type="protein sequence ID" value="KAG6380158.1"/>
    <property type="molecule type" value="Genomic_DNA"/>
</dbReference>
<accession>A0A8I2YZZ5</accession>
<organism evidence="3 4">
    <name type="scientific">Boletus reticuloceps</name>
    <dbReference type="NCBI Taxonomy" id="495285"/>
    <lineage>
        <taxon>Eukaryota</taxon>
        <taxon>Fungi</taxon>
        <taxon>Dikarya</taxon>
        <taxon>Basidiomycota</taxon>
        <taxon>Agaricomycotina</taxon>
        <taxon>Agaricomycetes</taxon>
        <taxon>Agaricomycetidae</taxon>
        <taxon>Boletales</taxon>
        <taxon>Boletineae</taxon>
        <taxon>Boletaceae</taxon>
        <taxon>Boletoideae</taxon>
        <taxon>Boletus</taxon>
    </lineage>
</organism>
<feature type="domain" description="Phospholipase/carboxylesterase/thioesterase" evidence="2">
    <location>
        <begin position="39"/>
        <end position="174"/>
    </location>
</feature>
<dbReference type="InterPro" id="IPR003140">
    <property type="entry name" value="PLipase/COase/thioEstase"/>
</dbReference>
<evidence type="ECO:0000256" key="1">
    <source>
        <dbReference type="SAM" id="MobiDB-lite"/>
    </source>
</evidence>
<reference evidence="3" key="1">
    <citation type="submission" date="2021-03" db="EMBL/GenBank/DDBJ databases">
        <title>Evolutionary innovations through gain and loss of genes in the ectomycorrhizal Boletales.</title>
        <authorList>
            <person name="Wu G."/>
            <person name="Miyauchi S."/>
            <person name="Morin E."/>
            <person name="Yang Z.-L."/>
            <person name="Xu J."/>
            <person name="Martin F.M."/>
        </authorList>
    </citation>
    <scope>NUCLEOTIDE SEQUENCE</scope>
    <source>
        <strain evidence="3">BR01</strain>
    </source>
</reference>
<protein>
    <recommendedName>
        <fullName evidence="2">Phospholipase/carboxylesterase/thioesterase domain-containing protein</fullName>
    </recommendedName>
</protein>
<dbReference type="GO" id="GO:0016787">
    <property type="term" value="F:hydrolase activity"/>
    <property type="evidence" value="ECO:0007669"/>
    <property type="project" value="InterPro"/>
</dbReference>
<evidence type="ECO:0000313" key="3">
    <source>
        <dbReference type="EMBL" id="KAG6380158.1"/>
    </source>
</evidence>
<gene>
    <name evidence="3" type="ORF">JVT61DRAFT_8247</name>
</gene>
<comment type="caution">
    <text evidence="3">The sequence shown here is derived from an EMBL/GenBank/DDBJ whole genome shotgun (WGS) entry which is preliminary data.</text>
</comment>
<dbReference type="InterPro" id="IPR029058">
    <property type="entry name" value="AB_hydrolase_fold"/>
</dbReference>